<evidence type="ECO:0000256" key="3">
    <source>
        <dbReference type="ARBA" id="ARBA00023002"/>
    </source>
</evidence>
<dbReference type="InterPro" id="IPR044148">
    <property type="entry name" value="ALDH_GabD1-like"/>
</dbReference>
<evidence type="ECO:0000256" key="1">
    <source>
        <dbReference type="ARBA" id="ARBA00009986"/>
    </source>
</evidence>
<gene>
    <name evidence="5" type="ORF">HF682_13615</name>
</gene>
<dbReference type="AlphaFoldDB" id="A0A847SBB7"/>
<dbReference type="Gene3D" id="3.40.605.10">
    <property type="entry name" value="Aldehyde Dehydrogenase, Chain A, domain 1"/>
    <property type="match status" value="1"/>
</dbReference>
<evidence type="ECO:0000256" key="2">
    <source>
        <dbReference type="ARBA" id="ARBA00022857"/>
    </source>
</evidence>
<dbReference type="CDD" id="cd07100">
    <property type="entry name" value="ALDH_SSADH1_GabD1"/>
    <property type="match status" value="1"/>
</dbReference>
<evidence type="ECO:0000313" key="5">
    <source>
        <dbReference type="EMBL" id="NLR76197.1"/>
    </source>
</evidence>
<protein>
    <submittedName>
        <fullName evidence="5">NAD-dependent succinate-semialdehyde dehydrogenase</fullName>
    </submittedName>
</protein>
<evidence type="ECO:0000313" key="6">
    <source>
        <dbReference type="Proteomes" id="UP000587991"/>
    </source>
</evidence>
<accession>A0A847SBB7</accession>
<keyword evidence="6" id="KW-1185">Reference proteome</keyword>
<keyword evidence="3" id="KW-0560">Oxidoreductase</keyword>
<reference evidence="5 6" key="1">
    <citation type="submission" date="2020-04" db="EMBL/GenBank/DDBJ databases">
        <title>Draft genome of Leeia sp. IMCC25680.</title>
        <authorList>
            <person name="Song J."/>
            <person name="Cho J.-C."/>
        </authorList>
    </citation>
    <scope>NUCLEOTIDE SEQUENCE [LARGE SCALE GENOMIC DNA]</scope>
    <source>
        <strain evidence="5 6">IMCC25680</strain>
    </source>
</reference>
<dbReference type="InterPro" id="IPR016160">
    <property type="entry name" value="Ald_DH_CS_CYS"/>
</dbReference>
<dbReference type="InterPro" id="IPR016161">
    <property type="entry name" value="Ald_DH/histidinol_DH"/>
</dbReference>
<dbReference type="Pfam" id="PF00171">
    <property type="entry name" value="Aldedh"/>
    <property type="match status" value="1"/>
</dbReference>
<dbReference type="PANTHER" id="PTHR43217:SF1">
    <property type="entry name" value="SUCCINATE SEMIALDEHYDE DEHYDROGENASE [NAD(P)+] SAD"/>
    <property type="match status" value="1"/>
</dbReference>
<organism evidence="5 6">
    <name type="scientific">Leeia aquatica</name>
    <dbReference type="NCBI Taxonomy" id="2725557"/>
    <lineage>
        <taxon>Bacteria</taxon>
        <taxon>Pseudomonadati</taxon>
        <taxon>Pseudomonadota</taxon>
        <taxon>Betaproteobacteria</taxon>
        <taxon>Neisseriales</taxon>
        <taxon>Leeiaceae</taxon>
        <taxon>Leeia</taxon>
    </lineage>
</organism>
<comment type="caution">
    <text evidence="5">The sequence shown here is derived from an EMBL/GenBank/DDBJ whole genome shotgun (WGS) entry which is preliminary data.</text>
</comment>
<dbReference type="PROSITE" id="PS00070">
    <property type="entry name" value="ALDEHYDE_DEHYDR_CYS"/>
    <property type="match status" value="1"/>
</dbReference>
<dbReference type="InterPro" id="IPR016162">
    <property type="entry name" value="Ald_DH_N"/>
</dbReference>
<dbReference type="FunFam" id="3.40.309.10:FF:000009">
    <property type="entry name" value="Aldehyde dehydrogenase A"/>
    <property type="match status" value="1"/>
</dbReference>
<dbReference type="RefSeq" id="WP_168877866.1">
    <property type="nucleotide sequence ID" value="NZ_JABAIM010000003.1"/>
</dbReference>
<dbReference type="InterPro" id="IPR016163">
    <property type="entry name" value="Ald_DH_C"/>
</dbReference>
<keyword evidence="2" id="KW-0521">NADP</keyword>
<name>A0A847SBB7_9NEIS</name>
<evidence type="ECO:0000259" key="4">
    <source>
        <dbReference type="Pfam" id="PF00171"/>
    </source>
</evidence>
<dbReference type="InterPro" id="IPR015590">
    <property type="entry name" value="Aldehyde_DH_dom"/>
</dbReference>
<dbReference type="EMBL" id="JABAIM010000003">
    <property type="protein sequence ID" value="NLR76197.1"/>
    <property type="molecule type" value="Genomic_DNA"/>
</dbReference>
<dbReference type="GO" id="GO:0004777">
    <property type="term" value="F:succinate-semialdehyde dehydrogenase (NAD+) activity"/>
    <property type="evidence" value="ECO:0007669"/>
    <property type="project" value="TreeGrafter"/>
</dbReference>
<dbReference type="FunFam" id="3.40.605.10:FF:000012">
    <property type="entry name" value="NAD-dependent succinate-semialdehyde dehydrogenase"/>
    <property type="match status" value="1"/>
</dbReference>
<dbReference type="Proteomes" id="UP000587991">
    <property type="component" value="Unassembled WGS sequence"/>
</dbReference>
<sequence length="455" mass="49391">MPYYSLNPATEALQAEFASLPSADLHDAIAATTQAQKRWADWPLPARCEALRQVARLLRSREHALACLISQEMGKLNREAVAELGKCADLADFYADHAPAMLADQPVALPSGRGYVSHQPLGTVLGVMPWNYPFWQVFRFAIPALLAGNACLLKHAANVPQCAMAIQQLFDDASLPAQTFQTLLLENDDVDRAIAQPTVRAISFTGSETIGRLVAATAGRYLKKCVLELGGSDPWVVLHDADLEASADQAVAARFINAGQACTAAKRIIVVPEVADRFVALLAERIARLTPGDPLDPATRLAPLARKDLLDKLQRQVDASVATGAEVILGGKRQPGTGYYFQATLLDQVPDNAPAYFEELFGPVAAVIRAQDEADALRLANDTRYGLGGVVWSRDLERAEAFARRIESGMAYVNSQLRSNNLLPFGGIKASGYGRELSELGIREFTNAKSIWIRD</sequence>
<feature type="domain" description="Aldehyde dehydrogenase" evidence="4">
    <location>
        <begin position="5"/>
        <end position="451"/>
    </location>
</feature>
<proteinExistence type="inferred from homology"/>
<comment type="similarity">
    <text evidence="1">Belongs to the aldehyde dehydrogenase family.</text>
</comment>
<dbReference type="PANTHER" id="PTHR43217">
    <property type="entry name" value="SUCCINATE SEMIALDEHYDE DEHYDROGENASE [NAD(P)+] SAD"/>
    <property type="match status" value="1"/>
</dbReference>
<dbReference type="GO" id="GO:0004030">
    <property type="term" value="F:aldehyde dehydrogenase [NAD(P)+] activity"/>
    <property type="evidence" value="ECO:0007669"/>
    <property type="project" value="InterPro"/>
</dbReference>
<dbReference type="SUPFAM" id="SSF53720">
    <property type="entry name" value="ALDH-like"/>
    <property type="match status" value="1"/>
</dbReference>
<dbReference type="InterPro" id="IPR047110">
    <property type="entry name" value="GABD/Sad-like"/>
</dbReference>
<dbReference type="Gene3D" id="3.40.309.10">
    <property type="entry name" value="Aldehyde Dehydrogenase, Chain A, domain 2"/>
    <property type="match status" value="1"/>
</dbReference>